<accession>A0A2T8JEJ5</accession>
<protein>
    <submittedName>
        <fullName evidence="1">Uncharacterized protein</fullName>
    </submittedName>
</protein>
<dbReference type="EMBL" id="CM008049">
    <property type="protein sequence ID" value="PVH48331.1"/>
    <property type="molecule type" value="Genomic_DNA"/>
</dbReference>
<dbReference type="Proteomes" id="UP000243499">
    <property type="component" value="Chromosome 4"/>
</dbReference>
<dbReference type="AlphaFoldDB" id="A0A2T8JEJ5"/>
<reference evidence="1" key="1">
    <citation type="submission" date="2018-04" db="EMBL/GenBank/DDBJ databases">
        <title>WGS assembly of Panicum hallii.</title>
        <authorList>
            <person name="Lovell J."/>
            <person name="Jenkins J."/>
            <person name="Lowry D."/>
            <person name="Mamidi S."/>
            <person name="Sreedasyam A."/>
            <person name="Weng X."/>
            <person name="Barry K."/>
            <person name="Bonette J."/>
            <person name="Campitelli B."/>
            <person name="Daum C."/>
            <person name="Gordon S."/>
            <person name="Gould B."/>
            <person name="Lipzen A."/>
            <person name="Macqueen A."/>
            <person name="Palacio-Mejia J."/>
            <person name="Plott C."/>
            <person name="Shakirov E."/>
            <person name="Shu S."/>
            <person name="Yoshinaga Y."/>
            <person name="Zane M."/>
            <person name="Rokhsar D."/>
            <person name="Grimwood J."/>
            <person name="Schmutz J."/>
            <person name="Juenger T."/>
        </authorList>
    </citation>
    <scope>NUCLEOTIDE SEQUENCE [LARGE SCALE GENOMIC DNA]</scope>
    <source>
        <strain evidence="1">FIL2</strain>
    </source>
</reference>
<gene>
    <name evidence="1" type="ORF">PAHAL_4G309600</name>
</gene>
<sequence>MYIKLSIIETSFLGWIFAISSDQNVGRERFAAPNLRSAALVVLRRTGYKMDLRLRRSGGNWMEGEAMS</sequence>
<dbReference type="Gramene" id="PVH48331">
    <property type="protein sequence ID" value="PVH48331"/>
    <property type="gene ID" value="PAHAL_4G309600"/>
</dbReference>
<evidence type="ECO:0000313" key="1">
    <source>
        <dbReference type="EMBL" id="PVH48331.1"/>
    </source>
</evidence>
<name>A0A2T8JEJ5_9POAL</name>
<proteinExistence type="predicted"/>
<organism evidence="1">
    <name type="scientific">Panicum hallii</name>
    <dbReference type="NCBI Taxonomy" id="206008"/>
    <lineage>
        <taxon>Eukaryota</taxon>
        <taxon>Viridiplantae</taxon>
        <taxon>Streptophyta</taxon>
        <taxon>Embryophyta</taxon>
        <taxon>Tracheophyta</taxon>
        <taxon>Spermatophyta</taxon>
        <taxon>Magnoliopsida</taxon>
        <taxon>Liliopsida</taxon>
        <taxon>Poales</taxon>
        <taxon>Poaceae</taxon>
        <taxon>PACMAD clade</taxon>
        <taxon>Panicoideae</taxon>
        <taxon>Panicodae</taxon>
        <taxon>Paniceae</taxon>
        <taxon>Panicinae</taxon>
        <taxon>Panicum</taxon>
        <taxon>Panicum sect. Panicum</taxon>
    </lineage>
</organism>